<keyword evidence="4" id="KW-1185">Reference proteome</keyword>
<dbReference type="InParanoid" id="A0A194WUY4"/>
<evidence type="ECO:0000313" key="4">
    <source>
        <dbReference type="Proteomes" id="UP000070700"/>
    </source>
</evidence>
<evidence type="ECO:0000256" key="1">
    <source>
        <dbReference type="SAM" id="Phobius"/>
    </source>
</evidence>
<accession>A0A194WUY4</accession>
<keyword evidence="2" id="KW-0732">Signal</keyword>
<reference evidence="3 4" key="1">
    <citation type="submission" date="2015-10" db="EMBL/GenBank/DDBJ databases">
        <title>Full genome of DAOMC 229536 Phialocephala scopiformis, a fungal endophyte of spruce producing the potent anti-insectan compound rugulosin.</title>
        <authorList>
            <consortium name="DOE Joint Genome Institute"/>
            <person name="Walker A.K."/>
            <person name="Frasz S.L."/>
            <person name="Seifert K.A."/>
            <person name="Miller J.D."/>
            <person name="Mondo S.J."/>
            <person name="Labutti K."/>
            <person name="Lipzen A."/>
            <person name="Dockter R."/>
            <person name="Kennedy M."/>
            <person name="Grigoriev I.V."/>
            <person name="Spatafora J.W."/>
        </authorList>
    </citation>
    <scope>NUCLEOTIDE SEQUENCE [LARGE SCALE GENOMIC DNA]</scope>
    <source>
        <strain evidence="3 4">CBS 120377</strain>
    </source>
</reference>
<dbReference type="AlphaFoldDB" id="A0A194WUY4"/>
<protein>
    <submittedName>
        <fullName evidence="3">Uncharacterized protein</fullName>
    </submittedName>
</protein>
<feature type="signal peptide" evidence="2">
    <location>
        <begin position="1"/>
        <end position="18"/>
    </location>
</feature>
<feature type="transmembrane region" description="Helical" evidence="1">
    <location>
        <begin position="170"/>
        <end position="193"/>
    </location>
</feature>
<keyword evidence="1" id="KW-0472">Membrane</keyword>
<proteinExistence type="predicted"/>
<feature type="transmembrane region" description="Helical" evidence="1">
    <location>
        <begin position="86"/>
        <end position="109"/>
    </location>
</feature>
<dbReference type="EMBL" id="KQ947426">
    <property type="protein sequence ID" value="KUJ11781.1"/>
    <property type="molecule type" value="Genomic_DNA"/>
</dbReference>
<dbReference type="KEGG" id="psco:LY89DRAFT_234239"/>
<gene>
    <name evidence="3" type="ORF">LY89DRAFT_234239</name>
</gene>
<name>A0A194WUY4_MOLSC</name>
<evidence type="ECO:0000256" key="2">
    <source>
        <dbReference type="SAM" id="SignalP"/>
    </source>
</evidence>
<evidence type="ECO:0000313" key="3">
    <source>
        <dbReference type="EMBL" id="KUJ11781.1"/>
    </source>
</evidence>
<organism evidence="3 4">
    <name type="scientific">Mollisia scopiformis</name>
    <name type="common">Conifer needle endophyte fungus</name>
    <name type="synonym">Phialocephala scopiformis</name>
    <dbReference type="NCBI Taxonomy" id="149040"/>
    <lineage>
        <taxon>Eukaryota</taxon>
        <taxon>Fungi</taxon>
        <taxon>Dikarya</taxon>
        <taxon>Ascomycota</taxon>
        <taxon>Pezizomycotina</taxon>
        <taxon>Leotiomycetes</taxon>
        <taxon>Helotiales</taxon>
        <taxon>Mollisiaceae</taxon>
        <taxon>Mollisia</taxon>
    </lineage>
</organism>
<dbReference type="GeneID" id="28815775"/>
<sequence>MMMMMMLLLTTISDMSFGGGDDDAIVVLPRRFIWSSYSTVQSLSSFLLLKLFHTVPGRPLFSFVELPPSHARRSFPGSGPPSLPRLLLPSGSFLSLGVFYLLFPVAAAVPVPTYVSLFQRGDAYQTGPALYRLRQDSAGDGLAQAKDRRLHTKSTGAPPPVPTPLSCCDYSSYCTIFWLCPVFTTVLFSYCLYRALPNPPPPT</sequence>
<keyword evidence="1" id="KW-1133">Transmembrane helix</keyword>
<dbReference type="RefSeq" id="XP_018066136.1">
    <property type="nucleotide sequence ID" value="XM_018206049.1"/>
</dbReference>
<keyword evidence="1" id="KW-0812">Transmembrane</keyword>
<dbReference type="Proteomes" id="UP000070700">
    <property type="component" value="Unassembled WGS sequence"/>
</dbReference>
<feature type="chain" id="PRO_5008267481" evidence="2">
    <location>
        <begin position="19"/>
        <end position="203"/>
    </location>
</feature>